<dbReference type="EMBL" id="JBHUEO010000028">
    <property type="protein sequence ID" value="MFD1707206.1"/>
    <property type="molecule type" value="Genomic_DNA"/>
</dbReference>
<keyword evidence="1" id="KW-0863">Zinc-finger</keyword>
<evidence type="ECO:0000313" key="1">
    <source>
        <dbReference type="EMBL" id="MFD1707206.1"/>
    </source>
</evidence>
<keyword evidence="1" id="KW-0479">Metal-binding</keyword>
<organism evidence="1 2">
    <name type="scientific">Siminovitchia sediminis</name>
    <dbReference type="NCBI Taxonomy" id="1274353"/>
    <lineage>
        <taxon>Bacteria</taxon>
        <taxon>Bacillati</taxon>
        <taxon>Bacillota</taxon>
        <taxon>Bacilli</taxon>
        <taxon>Bacillales</taxon>
        <taxon>Bacillaceae</taxon>
        <taxon>Siminovitchia</taxon>
    </lineage>
</organism>
<proteinExistence type="predicted"/>
<dbReference type="Proteomes" id="UP001597301">
    <property type="component" value="Unassembled WGS sequence"/>
</dbReference>
<sequence>MNRSRVMKEINHLLEEYCEDCFLKKHFRKEFSKTYAHHFCIKQCTVGAKIQERGKMLLKTVKG</sequence>
<gene>
    <name evidence="1" type="ORF">ACFSCZ_10725</name>
</gene>
<keyword evidence="2" id="KW-1185">Reference proteome</keyword>
<accession>A0ABW4KIN3</accession>
<keyword evidence="1" id="KW-0862">Zinc</keyword>
<dbReference type="GO" id="GO:0008270">
    <property type="term" value="F:zinc ion binding"/>
    <property type="evidence" value="ECO:0007669"/>
    <property type="project" value="UniProtKB-KW"/>
</dbReference>
<dbReference type="RefSeq" id="WP_380773929.1">
    <property type="nucleotide sequence ID" value="NZ_JBHUEO010000028.1"/>
</dbReference>
<reference evidence="2" key="1">
    <citation type="journal article" date="2019" name="Int. J. Syst. Evol. Microbiol.">
        <title>The Global Catalogue of Microorganisms (GCM) 10K type strain sequencing project: providing services to taxonomists for standard genome sequencing and annotation.</title>
        <authorList>
            <consortium name="The Broad Institute Genomics Platform"/>
            <consortium name="The Broad Institute Genome Sequencing Center for Infectious Disease"/>
            <person name="Wu L."/>
            <person name="Ma J."/>
        </authorList>
    </citation>
    <scope>NUCLEOTIDE SEQUENCE [LARGE SCALE GENOMIC DNA]</scope>
    <source>
        <strain evidence="2">CGMCC 1.12295</strain>
    </source>
</reference>
<dbReference type="InterPro" id="IPR019718">
    <property type="entry name" value="DUF2602"/>
</dbReference>
<name>A0ABW4KIN3_9BACI</name>
<comment type="caution">
    <text evidence="1">The sequence shown here is derived from an EMBL/GenBank/DDBJ whole genome shotgun (WGS) entry which is preliminary data.</text>
</comment>
<dbReference type="Pfam" id="PF10782">
    <property type="entry name" value="zf-C2HCIx2C"/>
    <property type="match status" value="1"/>
</dbReference>
<evidence type="ECO:0000313" key="2">
    <source>
        <dbReference type="Proteomes" id="UP001597301"/>
    </source>
</evidence>
<protein>
    <submittedName>
        <fullName evidence="1">Zinc-finger domain-containing protein</fullName>
    </submittedName>
</protein>